<protein>
    <submittedName>
        <fullName evidence="1">Uncharacterized protein</fullName>
    </submittedName>
</protein>
<gene>
    <name evidence="1" type="ordered locus">Mmwyl1_4375</name>
</gene>
<organism evidence="1">
    <name type="scientific">Marinomonas sp. (strain MWYL1)</name>
    <dbReference type="NCBI Taxonomy" id="400668"/>
    <lineage>
        <taxon>Bacteria</taxon>
        <taxon>Pseudomonadati</taxon>
        <taxon>Pseudomonadota</taxon>
        <taxon>Gammaproteobacteria</taxon>
        <taxon>Oceanospirillales</taxon>
        <taxon>Oceanospirillaceae</taxon>
        <taxon>Marinomonas</taxon>
    </lineage>
</organism>
<sequence length="104" mass="12182">MSRFELGFKSSDLPVTLKDCSYENDTCASFYFRVNDQYYQLWVDQKDKAQREDPENPRYTVCKAINEGDEASPEIYTDHEVADLFQTEEPSAMILFVSEIQRSF</sequence>
<name>A6W3J1_MARMS</name>
<dbReference type="eggNOG" id="ENOG5033N61">
    <property type="taxonomic scope" value="Bacteria"/>
</dbReference>
<proteinExistence type="predicted"/>
<evidence type="ECO:0000313" key="1">
    <source>
        <dbReference type="EMBL" id="ABR73270.1"/>
    </source>
</evidence>
<dbReference type="KEGG" id="mmw:Mmwyl1_4375"/>
<dbReference type="OrthoDB" id="6292676at2"/>
<dbReference type="HOGENOM" id="CLU_153914_0_0_6"/>
<accession>A6W3J1</accession>
<dbReference type="EMBL" id="CP000749">
    <property type="protein sequence ID" value="ABR73270.1"/>
    <property type="molecule type" value="Genomic_DNA"/>
</dbReference>
<dbReference type="STRING" id="400668.Mmwyl1_4375"/>
<dbReference type="AlphaFoldDB" id="A6W3J1"/>
<reference evidence="1" key="1">
    <citation type="submission" date="2007-06" db="EMBL/GenBank/DDBJ databases">
        <title>Complete sequence of Marinomonas sp. MWYL1.</title>
        <authorList>
            <consortium name="US DOE Joint Genome Institute"/>
            <person name="Copeland A."/>
            <person name="Lucas S."/>
            <person name="Lapidus A."/>
            <person name="Barry K."/>
            <person name="Glavina del Rio T."/>
            <person name="Dalin E."/>
            <person name="Tice H."/>
            <person name="Pitluck S."/>
            <person name="Kiss H."/>
            <person name="Brettin T."/>
            <person name="Bruce D."/>
            <person name="Detter J.C."/>
            <person name="Han C."/>
            <person name="Schmutz J."/>
            <person name="Larimer F."/>
            <person name="Land M."/>
            <person name="Hauser L."/>
            <person name="Kyrpides N."/>
            <person name="Kim E."/>
            <person name="Johnston A.W.B."/>
            <person name="Todd J.D."/>
            <person name="Rogers R."/>
            <person name="Wexler M."/>
            <person name="Bond P.L."/>
            <person name="Li Y."/>
            <person name="Richardson P."/>
        </authorList>
    </citation>
    <scope>NUCLEOTIDE SEQUENCE [LARGE SCALE GENOMIC DNA]</scope>
    <source>
        <strain evidence="1">MWYL1</strain>
    </source>
</reference>